<sequence>MVDAEVLRKTARGTYSLPGADPVLVRAAGLNVSVTCVTAAIYHELWVLRAPAQVHAVVDKGRSVPGYVLHRGPRNSAQLVLPVIETVVHAMRCLPEIEALVIAESAVVRQELEVAELLSRFAGEADRRIRRLINLIEPSSESPMESLARVLMLGAGLRVEVQKAIYGVGRVDFLVEGVLVVEIDGYEFHSSKAQFDNDRRRLNQLSSRGIPLLRFSGRQLKLAPEQFLEQIRAALSQISAAPYPVIPLSGAGGADVTENR</sequence>
<keyword evidence="2" id="KW-0540">Nuclease</keyword>
<protein>
    <submittedName>
        <fullName evidence="2">Very-short-patch-repair endonuclease</fullName>
    </submittedName>
</protein>
<dbReference type="RefSeq" id="WP_179388269.1">
    <property type="nucleotide sequence ID" value="NZ_JACBYQ010000001.1"/>
</dbReference>
<dbReference type="SUPFAM" id="SSF52980">
    <property type="entry name" value="Restriction endonuclease-like"/>
    <property type="match status" value="1"/>
</dbReference>
<dbReference type="EMBL" id="JACBYQ010000001">
    <property type="protein sequence ID" value="NYE94514.1"/>
    <property type="molecule type" value="Genomic_DNA"/>
</dbReference>
<feature type="domain" description="DUF559" evidence="1">
    <location>
        <begin position="157"/>
        <end position="235"/>
    </location>
</feature>
<evidence type="ECO:0000313" key="2">
    <source>
        <dbReference type="EMBL" id="NYE94514.1"/>
    </source>
</evidence>
<dbReference type="GO" id="GO:0004519">
    <property type="term" value="F:endonuclease activity"/>
    <property type="evidence" value="ECO:0007669"/>
    <property type="project" value="UniProtKB-KW"/>
</dbReference>
<dbReference type="Pfam" id="PF04480">
    <property type="entry name" value="DUF559"/>
    <property type="match status" value="1"/>
</dbReference>
<evidence type="ECO:0000313" key="3">
    <source>
        <dbReference type="Proteomes" id="UP000521748"/>
    </source>
</evidence>
<dbReference type="AlphaFoldDB" id="A0A7Y9LS05"/>
<gene>
    <name evidence="2" type="ORF">FHU41_000735</name>
</gene>
<dbReference type="InterPro" id="IPR007569">
    <property type="entry name" value="DUF559"/>
</dbReference>
<dbReference type="InterPro" id="IPR011335">
    <property type="entry name" value="Restrct_endonuc-II-like"/>
</dbReference>
<organism evidence="2 3">
    <name type="scientific">Psychromicrobium silvestre</name>
    <dbReference type="NCBI Taxonomy" id="1645614"/>
    <lineage>
        <taxon>Bacteria</taxon>
        <taxon>Bacillati</taxon>
        <taxon>Actinomycetota</taxon>
        <taxon>Actinomycetes</taxon>
        <taxon>Micrococcales</taxon>
        <taxon>Micrococcaceae</taxon>
        <taxon>Psychromicrobium</taxon>
    </lineage>
</organism>
<keyword evidence="3" id="KW-1185">Reference proteome</keyword>
<reference evidence="2 3" key="1">
    <citation type="submission" date="2020-07" db="EMBL/GenBank/DDBJ databases">
        <title>Sequencing the genomes of 1000 actinobacteria strains.</title>
        <authorList>
            <person name="Klenk H.-P."/>
        </authorList>
    </citation>
    <scope>NUCLEOTIDE SEQUENCE [LARGE SCALE GENOMIC DNA]</scope>
    <source>
        <strain evidence="2 3">DSM 102047</strain>
    </source>
</reference>
<dbReference type="Gene3D" id="3.40.960.10">
    <property type="entry name" value="VSR Endonuclease"/>
    <property type="match status" value="1"/>
</dbReference>
<comment type="caution">
    <text evidence="2">The sequence shown here is derived from an EMBL/GenBank/DDBJ whole genome shotgun (WGS) entry which is preliminary data.</text>
</comment>
<keyword evidence="2" id="KW-0378">Hydrolase</keyword>
<keyword evidence="2" id="KW-0255">Endonuclease</keyword>
<name>A0A7Y9LS05_9MICC</name>
<dbReference type="Proteomes" id="UP000521748">
    <property type="component" value="Unassembled WGS sequence"/>
</dbReference>
<evidence type="ECO:0000259" key="1">
    <source>
        <dbReference type="Pfam" id="PF04480"/>
    </source>
</evidence>
<proteinExistence type="predicted"/>
<accession>A0A7Y9LS05</accession>